<evidence type="ECO:0000259" key="11">
    <source>
        <dbReference type="Pfam" id="PF08638"/>
    </source>
</evidence>
<reference evidence="12 13" key="1">
    <citation type="journal article" date="2013" name="Plant Cell">
        <title>The transition from a phytopathogenic smut ancestor to an anamorphic biocontrol agent deciphered by comparative whole-genome analysis.</title>
        <authorList>
            <person name="Lefebvre F."/>
            <person name="Joly D.L."/>
            <person name="Labbe C."/>
            <person name="Teichmann B."/>
            <person name="Linning R."/>
            <person name="Belzile F."/>
            <person name="Bakkeren G."/>
            <person name="Belanger R.R."/>
        </authorList>
    </citation>
    <scope>NUCLEOTIDE SEQUENCE [LARGE SCALE GENOMIC DNA]</scope>
    <source>
        <strain evidence="12 13">PF-1</strain>
    </source>
</reference>
<evidence type="ECO:0000256" key="6">
    <source>
        <dbReference type="ARBA" id="ARBA00023163"/>
    </source>
</evidence>
<evidence type="ECO:0000256" key="10">
    <source>
        <dbReference type="SAM" id="MobiDB-lite"/>
    </source>
</evidence>
<dbReference type="GO" id="GO:0016592">
    <property type="term" value="C:mediator complex"/>
    <property type="evidence" value="ECO:0007669"/>
    <property type="project" value="UniProtKB-UniRule"/>
</dbReference>
<keyword evidence="6 9" id="KW-0804">Transcription</keyword>
<dbReference type="Proteomes" id="UP000053664">
    <property type="component" value="Unassembled WGS sequence"/>
</dbReference>
<keyword evidence="5 9" id="KW-0010">Activator</keyword>
<evidence type="ECO:0000313" key="12">
    <source>
        <dbReference type="EMBL" id="EPQ29260.1"/>
    </source>
</evidence>
<evidence type="ECO:0000256" key="7">
    <source>
        <dbReference type="ARBA" id="ARBA00023242"/>
    </source>
</evidence>
<gene>
    <name evidence="12" type="ORF">PFL1_03015</name>
</gene>
<feature type="domain" description="Mediator complex subunit MED14 N-terminal" evidence="11">
    <location>
        <begin position="152"/>
        <end position="340"/>
    </location>
</feature>
<name>A0A061HB50_9BASI</name>
<dbReference type="GO" id="GO:0070847">
    <property type="term" value="C:core mediator complex"/>
    <property type="evidence" value="ECO:0007669"/>
    <property type="project" value="TreeGrafter"/>
</dbReference>
<dbReference type="HOGENOM" id="CLU_246884_0_0_1"/>
<dbReference type="KEGG" id="pfp:PFL1_03015"/>
<dbReference type="PANTHER" id="PTHR12809:SF2">
    <property type="entry name" value="MEDIATOR OF RNA POLYMERASE II TRANSCRIPTION SUBUNIT 14"/>
    <property type="match status" value="1"/>
</dbReference>
<evidence type="ECO:0000256" key="5">
    <source>
        <dbReference type="ARBA" id="ARBA00023159"/>
    </source>
</evidence>
<organism evidence="12 13">
    <name type="scientific">Pseudozyma flocculosa PF-1</name>
    <dbReference type="NCBI Taxonomy" id="1277687"/>
    <lineage>
        <taxon>Eukaryota</taxon>
        <taxon>Fungi</taxon>
        <taxon>Dikarya</taxon>
        <taxon>Basidiomycota</taxon>
        <taxon>Ustilaginomycotina</taxon>
        <taxon>Ustilaginomycetes</taxon>
        <taxon>Ustilaginales</taxon>
        <taxon>Ustilaginaceae</taxon>
        <taxon>Pseudozyma</taxon>
    </lineage>
</organism>
<dbReference type="InterPro" id="IPR013947">
    <property type="entry name" value="Mediator_Med14"/>
</dbReference>
<evidence type="ECO:0000256" key="1">
    <source>
        <dbReference type="ARBA" id="ARBA00004123"/>
    </source>
</evidence>
<feature type="region of interest" description="Disordered" evidence="10">
    <location>
        <begin position="1392"/>
        <end position="1415"/>
    </location>
</feature>
<feature type="region of interest" description="Disordered" evidence="10">
    <location>
        <begin position="1"/>
        <end position="62"/>
    </location>
</feature>
<dbReference type="GO" id="GO:0006357">
    <property type="term" value="P:regulation of transcription by RNA polymerase II"/>
    <property type="evidence" value="ECO:0007669"/>
    <property type="project" value="InterPro"/>
</dbReference>
<feature type="region of interest" description="Disordered" evidence="10">
    <location>
        <begin position="76"/>
        <end position="121"/>
    </location>
</feature>
<feature type="compositionally biased region" description="Gly residues" evidence="10">
    <location>
        <begin position="1018"/>
        <end position="1030"/>
    </location>
</feature>
<sequence length="1525" mass="165656">MSATQRNEPTDPNTKAHTASLNRNGSNGAHLNGLHPHHTAQQPSPRPSLQPHAAHQQPSPRDAIARIKSESLNGSQKLMMGVPPASTPDHHQASATSVNGDARSSGRDALHPPIPSVSAVDVKGKAREVDPVDDIPIAQLEQELPLEDADLVPLAALVERLANYGYETLQNLAETLPSLPSSSRRAKIFSTALDVRKQFLKLLVLVRWSKDIADLQKARNIISLLSEQQWQHEDVFAGLTDVRKILPNARMRNADLPTAIDVLRTGSYRRLPSSLKDMVVPPRPFSDAEAIEIVAQLEDALRLRMACREIIPAPMSRYRILDGKVHFRVPGLYETQLTASGSGAPPPGSAAAEAAAAADRWWLLDLKFDIRITGPNADAAIKLFPRKPRKVYRERLRIWGDHELEPRSAQQEQDQGTAGDEENPSKGGAGNAEGVQAKGEDAMDVDQDPAAQVDADGDGDGDQRQVSSSQGRDAPLVRLHAFLQERSLHYQMDILQYQARELMRLNWGSSLRVETSERPRALTLRYWVNAQTTRSSKQGSAASEAAKGGSLRIAIADLTGSVGKKRIVADLLDSEADVDGEDEASMVAGEGGDRQVSVSAPGGEGQTPFLVKRRHLQVTWEVDAAIKAEAGSVDLEISSQALDLERLLTELVQRHASALLRVLQKQILAGQHAVSKGLRSQDCRLCSAAVRRKDVATGVRRPPRSEYLRIDLLGSSRERQPVGMARSSGMPPLRLKIEAISGRLQLEADTEALALEGDANKEGDRQRQVALLTAFSAGALAARQSSARLNDASDRINASIDALLDSLHRLEIFARVEQWERQASYIGLRSTRRLSFRQSEYTKFGPSLATCGPPALYIPLGSRLPGFYLALQPSETTGVNVALLSTMQMVEGPGTIVTALQSIEWLDRQRLAAASDSRPVPDGAALGKRKRGGPTDWAAGGNVVLADAETGKGELTLEELANMHSYSVALICYASLEQQLRARSIAYVHVGDFTSRPRPPKAARVQRAGGAKSENSGPGVGVSGDDGQAGGESWHEDDSDAVVASMVPTLCLPAAGLFGPAKAHLVKRNVSMQICQWWDKDKVRVEISVKLRMRSRRFKSFRRDVEPSVAGMLQPGGIGQVPSSRAYLEFDGRTSILTFSTPDLHNCVAAFLTEWQRISPAIQLAREVLNVGRGEARTHGQDPTSKAPQTALELMDFDFSAVTFAYGWAKRNGTDANMDKSETKVAPPAGQRRLLVRVRWQEPSVAANKFTGLLESVPGGYQLDFGSREATSGDPEAWFSEAAAEANPHRAIGHELRRAVNAAAAALDRPLERSDRVWRGFFRLLQDTLPIVKEVQPLIQGCLEDAECPELEIKSATWFRVQFLDRYALDIRLTTNSRFLLCDASQPLFRSPSKGLDTSMPSSVNGGPDSSPTGKDVLYTLAKSAKLSEPGGQHEKDWTRLESTGQYLSIPRFSELLRSVCEGVPKSRRLPNSSTGGGGGGGEVEDLVNLRRALLCSADDAVVGVVLPALIKAIRSGLRGALSTS</sequence>
<dbReference type="Pfam" id="PF08638">
    <property type="entry name" value="Med14"/>
    <property type="match status" value="1"/>
</dbReference>
<keyword evidence="7 9" id="KW-0539">Nucleus</keyword>
<dbReference type="RefSeq" id="XP_007878723.1">
    <property type="nucleotide sequence ID" value="XM_007880532.1"/>
</dbReference>
<comment type="similarity">
    <text evidence="2 9">Belongs to the Mediator complex subunit 14 family.</text>
</comment>
<dbReference type="PANTHER" id="PTHR12809">
    <property type="entry name" value="MEDIATOR COMPLEX SUBUNIT"/>
    <property type="match status" value="1"/>
</dbReference>
<feature type="compositionally biased region" description="Polar residues" evidence="10">
    <location>
        <begin position="1399"/>
        <end position="1413"/>
    </location>
</feature>
<dbReference type="GO" id="GO:0003712">
    <property type="term" value="F:transcription coregulator activity"/>
    <property type="evidence" value="ECO:0007669"/>
    <property type="project" value="UniProtKB-UniRule"/>
</dbReference>
<dbReference type="OrthoDB" id="205099at2759"/>
<evidence type="ECO:0000256" key="2">
    <source>
        <dbReference type="ARBA" id="ARBA00007813"/>
    </source>
</evidence>
<comment type="subunit">
    <text evidence="9">Component of the Mediator complex.</text>
</comment>
<feature type="region of interest" description="Disordered" evidence="10">
    <location>
        <begin position="914"/>
        <end position="934"/>
    </location>
</feature>
<feature type="region of interest" description="Disordered" evidence="10">
    <location>
        <begin position="996"/>
        <end position="1037"/>
    </location>
</feature>
<comment type="subcellular location">
    <subcellularLocation>
        <location evidence="1 9">Nucleus</location>
    </subcellularLocation>
</comment>
<dbReference type="GeneID" id="19317127"/>
<protein>
    <recommendedName>
        <fullName evidence="3 9">Mediator of RNA polymerase II transcription subunit 14</fullName>
    </recommendedName>
    <alternativeName>
        <fullName evidence="8 9">Mediator complex subunit 14</fullName>
    </alternativeName>
</protein>
<comment type="function">
    <text evidence="9">Component of the Mediator complex, a coactivator involved in the regulated transcription of nearly all RNA polymerase II-dependent genes. Mediator functions as a bridge to convey information from gene-specific regulatory proteins to the basal RNA polymerase II transcription machinery. Mediator is recruited to promoters by direct interactions with regulatory proteins and serves as a scaffold for the assembly of a functional preinitiation complex with RNA polymerase II and the general transcription factors.</text>
</comment>
<dbReference type="eggNOG" id="KOG1875">
    <property type="taxonomic scope" value="Eukaryota"/>
</dbReference>
<proteinExistence type="inferred from homology"/>
<feature type="compositionally biased region" description="Polar residues" evidence="10">
    <location>
        <begin position="1"/>
        <end position="29"/>
    </location>
</feature>
<dbReference type="EMBL" id="KE361631">
    <property type="protein sequence ID" value="EPQ29260.1"/>
    <property type="molecule type" value="Genomic_DNA"/>
</dbReference>
<evidence type="ECO:0000256" key="3">
    <source>
        <dbReference type="ARBA" id="ARBA00019619"/>
    </source>
</evidence>
<evidence type="ECO:0000256" key="4">
    <source>
        <dbReference type="ARBA" id="ARBA00023015"/>
    </source>
</evidence>
<evidence type="ECO:0000256" key="8">
    <source>
        <dbReference type="ARBA" id="ARBA00032007"/>
    </source>
</evidence>
<keyword evidence="4 9" id="KW-0805">Transcription regulation</keyword>
<accession>A0A061HB50</accession>
<feature type="region of interest" description="Disordered" evidence="10">
    <location>
        <begin position="402"/>
        <end position="472"/>
    </location>
</feature>
<evidence type="ECO:0000313" key="13">
    <source>
        <dbReference type="Proteomes" id="UP000053664"/>
    </source>
</evidence>
<dbReference type="InterPro" id="IPR055122">
    <property type="entry name" value="Med14_N"/>
</dbReference>
<evidence type="ECO:0000256" key="9">
    <source>
        <dbReference type="RuleBase" id="RU365082"/>
    </source>
</evidence>